<gene>
    <name evidence="2" type="ORF">C5F46_05120</name>
</gene>
<dbReference type="RefSeq" id="WP_107324285.1">
    <property type="nucleotide sequence ID" value="NZ_NHSP01000025.1"/>
</dbReference>
<evidence type="ECO:0000313" key="3">
    <source>
        <dbReference type="Proteomes" id="UP000241899"/>
    </source>
</evidence>
<evidence type="ECO:0000313" key="2">
    <source>
        <dbReference type="EMBL" id="PTE18323.1"/>
    </source>
</evidence>
<name>A0A2T4JKC8_9RHOB</name>
<comment type="caution">
    <text evidence="2">The sequence shown here is derived from an EMBL/GenBank/DDBJ whole genome shotgun (WGS) entry which is preliminary data.</text>
</comment>
<feature type="coiled-coil region" evidence="1">
    <location>
        <begin position="49"/>
        <end position="108"/>
    </location>
</feature>
<keyword evidence="3" id="KW-1185">Reference proteome</keyword>
<organism evidence="2 3">
    <name type="scientific">Phaeovulum veldkampii DSM 11550</name>
    <dbReference type="NCBI Taxonomy" id="1185920"/>
    <lineage>
        <taxon>Bacteria</taxon>
        <taxon>Pseudomonadati</taxon>
        <taxon>Pseudomonadota</taxon>
        <taxon>Alphaproteobacteria</taxon>
        <taxon>Rhodobacterales</taxon>
        <taxon>Paracoccaceae</taxon>
        <taxon>Phaeovulum</taxon>
    </lineage>
</organism>
<dbReference type="EMBL" id="PZKF01000008">
    <property type="protein sequence ID" value="PTE18323.1"/>
    <property type="molecule type" value="Genomic_DNA"/>
</dbReference>
<accession>A0A2T4JKC8</accession>
<dbReference type="Proteomes" id="UP000241899">
    <property type="component" value="Unassembled WGS sequence"/>
</dbReference>
<reference evidence="2 3" key="1">
    <citation type="submission" date="2018-03" db="EMBL/GenBank/DDBJ databases">
        <title>Rhodobacter veldkampii.</title>
        <authorList>
            <person name="Meyer T.E."/>
            <person name="Miller S."/>
            <person name="Lodha T."/>
            <person name="Gandham S."/>
            <person name="Chintalapati S."/>
            <person name="Chintalapati V.R."/>
        </authorList>
    </citation>
    <scope>NUCLEOTIDE SEQUENCE [LARGE SCALE GENOMIC DNA]</scope>
    <source>
        <strain evidence="2 3">DSM 11550</strain>
    </source>
</reference>
<protein>
    <submittedName>
        <fullName evidence="2">Uncharacterized protein</fullName>
    </submittedName>
</protein>
<evidence type="ECO:0000256" key="1">
    <source>
        <dbReference type="SAM" id="Coils"/>
    </source>
</evidence>
<dbReference type="AlphaFoldDB" id="A0A2T4JKC8"/>
<sequence length="168" mass="17967">MTETIEFEYRISTALDRIGRGLEVLARPAPSVADAVGEAAETMALREALAAERAANAQLSERVRAIRDKQDTTLGALERKFAVATRELEQMAHDMAQFKRANADLAEANRALLEAAPDAALADAALRAELDSLRAERAADRAELDAILAGLDALLAAEPEQTAEGQDA</sequence>
<dbReference type="OrthoDB" id="7871100at2"/>
<proteinExistence type="predicted"/>
<keyword evidence="1" id="KW-0175">Coiled coil</keyword>